<feature type="domain" description="Apiosidase-like catalytic" evidence="1">
    <location>
        <begin position="46"/>
        <end position="363"/>
    </location>
</feature>
<dbReference type="InterPro" id="IPR025277">
    <property type="entry name" value="Apiosidase-like_cat_dom"/>
</dbReference>
<organism evidence="2 3">
    <name type="scientific">Anaerobaca lacustris</name>
    <dbReference type="NCBI Taxonomy" id="3044600"/>
    <lineage>
        <taxon>Bacteria</taxon>
        <taxon>Pseudomonadati</taxon>
        <taxon>Planctomycetota</taxon>
        <taxon>Phycisphaerae</taxon>
        <taxon>Sedimentisphaerales</taxon>
        <taxon>Anaerobacaceae</taxon>
        <taxon>Anaerobaca</taxon>
    </lineage>
</organism>
<dbReference type="PANTHER" id="PTHR37836">
    <property type="entry name" value="LMO1036 PROTEIN"/>
    <property type="match status" value="1"/>
</dbReference>
<evidence type="ECO:0000313" key="3">
    <source>
        <dbReference type="Proteomes" id="UP001431776"/>
    </source>
</evidence>
<dbReference type="Proteomes" id="UP001431776">
    <property type="component" value="Unassembled WGS sequence"/>
</dbReference>
<proteinExistence type="predicted"/>
<sequence length="462" mass="52857">MQETCLATRLCSTLPEPPVSRSSLSRRIARYDSERPCCASRVNAPFEYADGTPFLWIGDTWWNWTQRGIRFETFKALVDDRVEKGFNVGQLFFAANGWSRRSSLLDEKYSEPDIEHIRFVERCIAYANERGITVWIHPWWSRAKLNETAGAEKIRRWWRYVVHRLGAYNVIWTLAGEYNMNDYGGLGLAFWKDLGAMVAAEDPFGHILGTHPTPPAWSGGAEAPQWSTAEVLHNEPWLDYNQSQTAHARWRNEYAPIVVSQAYAMSPRKPIVITEPWYEFALDAPAAREIRFCAWSAIMCGAAGHSYGGGHVWLGYLPEVSQRRGAGDGSWPIDPAFETNTMDYPGAQGIAYMARILRNIEWWRLEPHPELVVENPSRYCVAVPGEVYLLFLRWGGAVKMDLTEYEGVTFTRRWIDLVTEQEHPARELKGGTIHVINAPEDFPGVRQEKDWILRIEAVCAKR</sequence>
<dbReference type="InterPro" id="IPR017853">
    <property type="entry name" value="GH"/>
</dbReference>
<dbReference type="EMBL" id="JASCXX010000038">
    <property type="protein sequence ID" value="MDI6451529.1"/>
    <property type="molecule type" value="Genomic_DNA"/>
</dbReference>
<dbReference type="SUPFAM" id="SSF51445">
    <property type="entry name" value="(Trans)glycosidases"/>
    <property type="match status" value="1"/>
</dbReference>
<protein>
    <submittedName>
        <fullName evidence="2">DUF4038 domain-containing protein</fullName>
    </submittedName>
</protein>
<dbReference type="AlphaFoldDB" id="A0AAW6U4S7"/>
<dbReference type="Pfam" id="PF13204">
    <property type="entry name" value="Apiosidase"/>
    <property type="match status" value="1"/>
</dbReference>
<dbReference type="PANTHER" id="PTHR37836:SF2">
    <property type="entry name" value="DUF4038 DOMAIN-CONTAINING PROTEIN"/>
    <property type="match status" value="1"/>
</dbReference>
<dbReference type="Gene3D" id="3.20.20.80">
    <property type="entry name" value="Glycosidases"/>
    <property type="match status" value="1"/>
</dbReference>
<comment type="caution">
    <text evidence="2">The sequence shown here is derived from an EMBL/GenBank/DDBJ whole genome shotgun (WGS) entry which is preliminary data.</text>
</comment>
<name>A0AAW6U4S7_9BACT</name>
<accession>A0AAW6U4S7</accession>
<dbReference type="RefSeq" id="WP_349246938.1">
    <property type="nucleotide sequence ID" value="NZ_JASCXX010000038.1"/>
</dbReference>
<evidence type="ECO:0000259" key="1">
    <source>
        <dbReference type="Pfam" id="PF13204"/>
    </source>
</evidence>
<reference evidence="2" key="1">
    <citation type="submission" date="2023-05" db="EMBL/GenBank/DDBJ databases">
        <title>Anaerotaeda fermentans gen. nov., sp. nov., a novel anaerobic planctomycete of the new family within the order Sedimentisphaerales isolated from Taman Peninsula, Russia.</title>
        <authorList>
            <person name="Khomyakova M.A."/>
            <person name="Merkel A.Y."/>
            <person name="Slobodkin A.I."/>
        </authorList>
    </citation>
    <scope>NUCLEOTIDE SEQUENCE</scope>
    <source>
        <strain evidence="2">M17dextr</strain>
    </source>
</reference>
<evidence type="ECO:0000313" key="2">
    <source>
        <dbReference type="EMBL" id="MDI6451529.1"/>
    </source>
</evidence>
<gene>
    <name evidence="2" type="ORF">QJ522_20880</name>
</gene>
<keyword evidence="3" id="KW-1185">Reference proteome</keyword>